<dbReference type="InterPro" id="IPR036388">
    <property type="entry name" value="WH-like_DNA-bd_sf"/>
</dbReference>
<dbReference type="PRINTS" id="PR00037">
    <property type="entry name" value="HTHLACR"/>
</dbReference>
<dbReference type="PANTHER" id="PTHR30363">
    <property type="entry name" value="HTH-TYPE TRANSCRIPTIONAL REGULATOR SRLR-RELATED"/>
    <property type="match status" value="1"/>
</dbReference>
<dbReference type="PROSITE" id="PS51000">
    <property type="entry name" value="HTH_DEOR_2"/>
    <property type="match status" value="1"/>
</dbReference>
<keyword evidence="6" id="KW-1185">Reference proteome</keyword>
<feature type="domain" description="HTH deoR-type" evidence="4">
    <location>
        <begin position="3"/>
        <end position="58"/>
    </location>
</feature>
<accession>A0A4R1QNP3</accession>
<name>A0A4R1QNP3_9FIRM</name>
<dbReference type="STRING" id="1469948.GCA_000732725_04197"/>
<dbReference type="SMART" id="SM01134">
    <property type="entry name" value="DeoRC"/>
    <property type="match status" value="1"/>
</dbReference>
<dbReference type="GO" id="GO:0003700">
    <property type="term" value="F:DNA-binding transcription factor activity"/>
    <property type="evidence" value="ECO:0007669"/>
    <property type="project" value="InterPro"/>
</dbReference>
<keyword evidence="3" id="KW-0804">Transcription</keyword>
<dbReference type="AlphaFoldDB" id="A0A4R1QNP3"/>
<dbReference type="InterPro" id="IPR014036">
    <property type="entry name" value="DeoR-like_C"/>
</dbReference>
<comment type="caution">
    <text evidence="5">The sequence shown here is derived from an EMBL/GenBank/DDBJ whole genome shotgun (WGS) entry which is preliminary data.</text>
</comment>
<dbReference type="PANTHER" id="PTHR30363:SF44">
    <property type="entry name" value="AGA OPERON TRANSCRIPTIONAL REPRESSOR-RELATED"/>
    <property type="match status" value="1"/>
</dbReference>
<dbReference type="InterPro" id="IPR037171">
    <property type="entry name" value="NagB/RpiA_transferase-like"/>
</dbReference>
<dbReference type="InterPro" id="IPR036390">
    <property type="entry name" value="WH_DNA-bd_sf"/>
</dbReference>
<reference evidence="5 6" key="1">
    <citation type="submission" date="2019-03" db="EMBL/GenBank/DDBJ databases">
        <title>Genomic Encyclopedia of Type Strains, Phase IV (KMG-IV): sequencing the most valuable type-strain genomes for metagenomic binning, comparative biology and taxonomic classification.</title>
        <authorList>
            <person name="Goeker M."/>
        </authorList>
    </citation>
    <scope>NUCLEOTIDE SEQUENCE [LARGE SCALE GENOMIC DNA]</scope>
    <source>
        <strain evidence="5 6">DSM 100556</strain>
    </source>
</reference>
<evidence type="ECO:0000259" key="4">
    <source>
        <dbReference type="PROSITE" id="PS51000"/>
    </source>
</evidence>
<evidence type="ECO:0000256" key="3">
    <source>
        <dbReference type="ARBA" id="ARBA00023163"/>
    </source>
</evidence>
<dbReference type="Pfam" id="PF00455">
    <property type="entry name" value="DeoRC"/>
    <property type="match status" value="1"/>
</dbReference>
<dbReference type="SUPFAM" id="SSF100950">
    <property type="entry name" value="NagB/RpiA/CoA transferase-like"/>
    <property type="match status" value="1"/>
</dbReference>
<keyword evidence="1" id="KW-0805">Transcription regulation</keyword>
<keyword evidence="2" id="KW-0238">DNA-binding</keyword>
<evidence type="ECO:0000313" key="5">
    <source>
        <dbReference type="EMBL" id="TCL54461.1"/>
    </source>
</evidence>
<protein>
    <submittedName>
        <fullName evidence="5">DeoR family transcriptional regulator</fullName>
    </submittedName>
</protein>
<dbReference type="SMART" id="SM00420">
    <property type="entry name" value="HTH_DEOR"/>
    <property type="match status" value="1"/>
</dbReference>
<evidence type="ECO:0000256" key="1">
    <source>
        <dbReference type="ARBA" id="ARBA00023015"/>
    </source>
</evidence>
<dbReference type="Proteomes" id="UP000295718">
    <property type="component" value="Unassembled WGS sequence"/>
</dbReference>
<dbReference type="Gene3D" id="1.10.10.10">
    <property type="entry name" value="Winged helix-like DNA-binding domain superfamily/Winged helix DNA-binding domain"/>
    <property type="match status" value="1"/>
</dbReference>
<dbReference type="RefSeq" id="WP_051869962.1">
    <property type="nucleotide sequence ID" value="NZ_JPNB01000003.1"/>
</dbReference>
<gene>
    <name evidence="5" type="ORF">EDD76_12065</name>
</gene>
<dbReference type="SUPFAM" id="SSF46785">
    <property type="entry name" value="Winged helix' DNA-binding domain"/>
    <property type="match status" value="1"/>
</dbReference>
<dbReference type="InterPro" id="IPR018356">
    <property type="entry name" value="Tscrpt_reg_HTH_DeoR_CS"/>
</dbReference>
<dbReference type="Pfam" id="PF08220">
    <property type="entry name" value="HTH_DeoR"/>
    <property type="match status" value="1"/>
</dbReference>
<evidence type="ECO:0000256" key="2">
    <source>
        <dbReference type="ARBA" id="ARBA00023125"/>
    </source>
</evidence>
<sequence length="249" mass="28280">MLKEERHQHILDVLYSSGTVNVEELAHNFRLSRDTIRRDLSELEEQGILRRVYGGAIAQKRQPLALDARKNLERTEKYMVAKKATGLVRPYSLIAVDGGTTNTLFASLMPISITLRVVTNSFPVAEELRKRPNIDVTFLGGHYNKESQTTVGETVYQQLKEFRFDQCFLGAYAVDAQGGISVPYPFEDETSVKRLLVENSSEINVMCSCSKLNKISNYIICPIDAADRIICEHPVTKQMQTKYKNKICW</sequence>
<proteinExistence type="predicted"/>
<dbReference type="GO" id="GO:0003677">
    <property type="term" value="F:DNA binding"/>
    <property type="evidence" value="ECO:0007669"/>
    <property type="project" value="UniProtKB-KW"/>
</dbReference>
<dbReference type="InterPro" id="IPR001034">
    <property type="entry name" value="DeoR_HTH"/>
</dbReference>
<organism evidence="5 6">
    <name type="scientific">Kineothrix alysoides</name>
    <dbReference type="NCBI Taxonomy" id="1469948"/>
    <lineage>
        <taxon>Bacteria</taxon>
        <taxon>Bacillati</taxon>
        <taxon>Bacillota</taxon>
        <taxon>Clostridia</taxon>
        <taxon>Lachnospirales</taxon>
        <taxon>Lachnospiraceae</taxon>
        <taxon>Kineothrix</taxon>
    </lineage>
</organism>
<dbReference type="EMBL" id="SLUO01000020">
    <property type="protein sequence ID" value="TCL54461.1"/>
    <property type="molecule type" value="Genomic_DNA"/>
</dbReference>
<evidence type="ECO:0000313" key="6">
    <source>
        <dbReference type="Proteomes" id="UP000295718"/>
    </source>
</evidence>
<dbReference type="InterPro" id="IPR050313">
    <property type="entry name" value="Carb_Metab_HTH_regulators"/>
</dbReference>
<dbReference type="PROSITE" id="PS00894">
    <property type="entry name" value="HTH_DEOR_1"/>
    <property type="match status" value="1"/>
</dbReference>